<dbReference type="InterPro" id="IPR046791">
    <property type="entry name" value="Polycystin_dom"/>
</dbReference>
<feature type="transmembrane region" description="Helical" evidence="17">
    <location>
        <begin position="29"/>
        <end position="54"/>
    </location>
</feature>
<evidence type="ECO:0000256" key="10">
    <source>
        <dbReference type="ARBA" id="ARBA00023136"/>
    </source>
</evidence>
<dbReference type="PANTHER" id="PTHR10877">
    <property type="entry name" value="POLYCYSTIN FAMILY MEMBER"/>
    <property type="match status" value="1"/>
</dbReference>
<proteinExistence type="inferred from homology"/>
<evidence type="ECO:0000256" key="12">
    <source>
        <dbReference type="ARBA" id="ARBA00023180"/>
    </source>
</evidence>
<feature type="domain" description="Polycystin" evidence="19">
    <location>
        <begin position="75"/>
        <end position="267"/>
    </location>
</feature>
<dbReference type="EMBL" id="AFYH01018714">
    <property type="status" value="NOT_ANNOTATED_CDS"/>
    <property type="molecule type" value="Genomic_DNA"/>
</dbReference>
<feature type="domain" description="Polycystin cation channel PKD1/PKD2" evidence="18">
    <location>
        <begin position="268"/>
        <end position="492"/>
    </location>
</feature>
<organism evidence="20 21">
    <name type="scientific">Latimeria chalumnae</name>
    <name type="common">Coelacanth</name>
    <dbReference type="NCBI Taxonomy" id="7897"/>
    <lineage>
        <taxon>Eukaryota</taxon>
        <taxon>Metazoa</taxon>
        <taxon>Chordata</taxon>
        <taxon>Craniata</taxon>
        <taxon>Vertebrata</taxon>
        <taxon>Euteleostomi</taxon>
        <taxon>Coelacanthiformes</taxon>
        <taxon>Coelacanthidae</taxon>
        <taxon>Latimeria</taxon>
    </lineage>
</organism>
<evidence type="ECO:0000256" key="3">
    <source>
        <dbReference type="ARBA" id="ARBA00007200"/>
    </source>
</evidence>
<evidence type="ECO:0000256" key="13">
    <source>
        <dbReference type="ARBA" id="ARBA00023273"/>
    </source>
</evidence>
<keyword evidence="15" id="KW-0106">Calcium</keyword>
<evidence type="ECO:0000256" key="15">
    <source>
        <dbReference type="PIRSR" id="PIRSR603915-1"/>
    </source>
</evidence>
<reference evidence="21" key="1">
    <citation type="submission" date="2011-08" db="EMBL/GenBank/DDBJ databases">
        <title>The draft genome of Latimeria chalumnae.</title>
        <authorList>
            <person name="Di Palma F."/>
            <person name="Alfoldi J."/>
            <person name="Johnson J."/>
            <person name="Berlin A."/>
            <person name="Gnerre S."/>
            <person name="Jaffe D."/>
            <person name="MacCallum I."/>
            <person name="Young S."/>
            <person name="Walker B.J."/>
            <person name="Lander E."/>
            <person name="Lindblad-Toh K."/>
        </authorList>
    </citation>
    <scope>NUCLEOTIDE SEQUENCE [LARGE SCALE GENOMIC DNA]</scope>
    <source>
        <strain evidence="21">Wild caught</strain>
    </source>
</reference>
<keyword evidence="15" id="KW-0107">Calcium channel</keyword>
<dbReference type="PRINTS" id="PR01433">
    <property type="entry name" value="POLYCYSTIN2"/>
</dbReference>
<evidence type="ECO:0000259" key="18">
    <source>
        <dbReference type="Pfam" id="PF08016"/>
    </source>
</evidence>
<dbReference type="InterPro" id="IPR003915">
    <property type="entry name" value="PKD_2"/>
</dbReference>
<dbReference type="GO" id="GO:0050982">
    <property type="term" value="P:detection of mechanical stimulus"/>
    <property type="evidence" value="ECO:0007669"/>
    <property type="project" value="TreeGrafter"/>
</dbReference>
<feature type="transmembrane region" description="Helical" evidence="17">
    <location>
        <begin position="313"/>
        <end position="331"/>
    </location>
</feature>
<feature type="transmembrane region" description="Helical" evidence="17">
    <location>
        <begin position="272"/>
        <end position="292"/>
    </location>
</feature>
<evidence type="ECO:0000313" key="20">
    <source>
        <dbReference type="Ensembl" id="ENSLACP00000015184.1"/>
    </source>
</evidence>
<evidence type="ECO:0000256" key="9">
    <source>
        <dbReference type="ARBA" id="ARBA00023065"/>
    </source>
</evidence>
<keyword evidence="7 17" id="KW-1133">Transmembrane helix</keyword>
<evidence type="ECO:0000256" key="2">
    <source>
        <dbReference type="ARBA" id="ARBA00004651"/>
    </source>
</evidence>
<dbReference type="Ensembl" id="ENSLACT00000015290.1">
    <property type="protein sequence ID" value="ENSLACP00000015184.1"/>
    <property type="gene ID" value="ENSLACG00000013367.1"/>
</dbReference>
<evidence type="ECO:0000256" key="7">
    <source>
        <dbReference type="ARBA" id="ARBA00022989"/>
    </source>
</evidence>
<gene>
    <name evidence="20" type="primary">PKD2L2</name>
</gene>
<keyword evidence="8" id="KW-0175">Coiled coil</keyword>
<evidence type="ECO:0000256" key="4">
    <source>
        <dbReference type="ARBA" id="ARBA00022448"/>
    </source>
</evidence>
<evidence type="ECO:0000256" key="17">
    <source>
        <dbReference type="SAM" id="Phobius"/>
    </source>
</evidence>
<dbReference type="PANTHER" id="PTHR10877:SF47">
    <property type="entry name" value="POLYCYSTIN-2-LIKE PROTEIN 2"/>
    <property type="match status" value="1"/>
</dbReference>
<feature type="binding site" evidence="15">
    <location>
        <position position="579"/>
    </location>
    <ligand>
        <name>Ca(2+)</name>
        <dbReference type="ChEBI" id="CHEBI:29108"/>
        <label>2</label>
    </ligand>
</feature>
<dbReference type="GeneTree" id="ENSGT00940000161122"/>
<reference evidence="20" key="2">
    <citation type="submission" date="2025-08" db="UniProtKB">
        <authorList>
            <consortium name="Ensembl"/>
        </authorList>
    </citation>
    <scope>IDENTIFICATION</scope>
</reference>
<keyword evidence="15" id="KW-0109">Calcium transport</keyword>
<dbReference type="Pfam" id="PF08016">
    <property type="entry name" value="PKD_channel"/>
    <property type="match status" value="1"/>
</dbReference>
<evidence type="ECO:0000256" key="14">
    <source>
        <dbReference type="ARBA" id="ARBA00023303"/>
    </source>
</evidence>
<dbReference type="EMBL" id="AFYH01018713">
    <property type="status" value="NOT_ANNOTATED_CDS"/>
    <property type="molecule type" value="Genomic_DNA"/>
</dbReference>
<evidence type="ECO:0000256" key="11">
    <source>
        <dbReference type="ARBA" id="ARBA00023157"/>
    </source>
</evidence>
<evidence type="ECO:0000256" key="6">
    <source>
        <dbReference type="ARBA" id="ARBA00022692"/>
    </source>
</evidence>
<feature type="transmembrane region" description="Helical" evidence="17">
    <location>
        <begin position="464"/>
        <end position="485"/>
    </location>
</feature>
<keyword evidence="4" id="KW-0813">Transport</keyword>
<feature type="transmembrane region" description="Helical" evidence="17">
    <location>
        <begin position="363"/>
        <end position="382"/>
    </location>
</feature>
<feature type="transmembrane region" description="Helical" evidence="17">
    <location>
        <begin position="402"/>
        <end position="424"/>
    </location>
</feature>
<keyword evidence="15" id="KW-0479">Metal-binding</keyword>
<dbReference type="GO" id="GO:0005929">
    <property type="term" value="C:cilium"/>
    <property type="evidence" value="ECO:0007669"/>
    <property type="project" value="UniProtKB-SubCell"/>
</dbReference>
<feature type="binding site" evidence="15">
    <location>
        <position position="570"/>
    </location>
    <ligand>
        <name>Ca(2+)</name>
        <dbReference type="ChEBI" id="CHEBI:29108"/>
        <label>2</label>
    </ligand>
</feature>
<dbReference type="GO" id="GO:0005262">
    <property type="term" value="F:calcium channel activity"/>
    <property type="evidence" value="ECO:0007669"/>
    <property type="project" value="UniProtKB-KW"/>
</dbReference>
<feature type="disulfide bond" evidence="16">
    <location>
        <begin position="136"/>
        <end position="149"/>
    </location>
</feature>
<keyword evidence="14 15" id="KW-0407">Ion channel</keyword>
<protein>
    <submittedName>
        <fullName evidence="20">Polycystin 2 like 2, transient receptor potential cation channel</fullName>
    </submittedName>
</protein>
<dbReference type="Gene3D" id="1.10.238.10">
    <property type="entry name" value="EF-hand"/>
    <property type="match status" value="1"/>
</dbReference>
<dbReference type="Pfam" id="PF20519">
    <property type="entry name" value="Polycystin_dom"/>
    <property type="match status" value="1"/>
</dbReference>
<dbReference type="eggNOG" id="KOG3599">
    <property type="taxonomic scope" value="Eukaryota"/>
</dbReference>
<reference evidence="20" key="3">
    <citation type="submission" date="2025-09" db="UniProtKB">
        <authorList>
            <consortium name="Ensembl"/>
        </authorList>
    </citation>
    <scope>IDENTIFICATION</scope>
</reference>
<keyword evidence="21" id="KW-1185">Reference proteome</keyword>
<dbReference type="InterPro" id="IPR051223">
    <property type="entry name" value="Polycystin"/>
</dbReference>
<keyword evidence="9 15" id="KW-0406">Ion transport</keyword>
<dbReference type="EMBL" id="AFYH01018712">
    <property type="status" value="NOT_ANNOTATED_CDS"/>
    <property type="molecule type" value="Genomic_DNA"/>
</dbReference>
<keyword evidence="6 17" id="KW-0812">Transmembrane</keyword>
<keyword evidence="10 17" id="KW-0472">Membrane</keyword>
<dbReference type="GO" id="GO:0005509">
    <property type="term" value="F:calcium ion binding"/>
    <property type="evidence" value="ECO:0007669"/>
    <property type="project" value="InterPro"/>
</dbReference>
<evidence type="ECO:0000256" key="8">
    <source>
        <dbReference type="ARBA" id="ARBA00023054"/>
    </source>
</evidence>
<keyword evidence="11" id="KW-1015">Disulfide bond</keyword>
<evidence type="ECO:0000259" key="19">
    <source>
        <dbReference type="Pfam" id="PF20519"/>
    </source>
</evidence>
<keyword evidence="13" id="KW-0966">Cell projection</keyword>
<sequence length="589" mass="69075">CDFFYIKGVWNAITSSSKESKLKTTLQELLIYLIFLIDLCILAFGMVSTEMYYLNQAMSNLFLESEFSETELTTFKMINSMEDFWKFAEGPLLEGLYWNKWYDKMPAYENESYIYYENILLGVPRIRQLKVQSGNCYVHGYFLKMIRECYGVYSSRYEDRSSFGLMNGTAWTYSFPSTYTAPHWGYFGYYSSGGYYLDLAKTKNESAEKIAFLKSNHWFDHRTRAVFIDFTTYNANVNLFCVIRLTVEFPPTGGAVPSWHLYSVKLLRYFSMYDYFVASCEIIFCLFTFAFLGQEFIEIWESKTTYFKNTWNCVDVLLGLLSLVAIAFNIFRTTRVSMVLHKLIKLPDDYADFYFLAYWQTQYNNMIAVIVFIAWIKIFKFINFNKTMTQLASTLSRCAKDIIGFAIMFFIIFFSYAQLGYLVFGTQVDDFSTFENCIFTQFRIILGDFDFATIEMANRVLGPIYFITFVFFVFFILLNMFLAIINETYAEVKADLSMQNPEFEISDLIRKSYNKALVKLKLKKAAVNEFAECVRKASGEMNLEKLQQDMEKRGYSEKETKAIFNAYDIDKNEELHKTEGQKIDQKSQE</sequence>
<dbReference type="STRING" id="7897.ENSLACP00000015184"/>
<evidence type="ECO:0000256" key="1">
    <source>
        <dbReference type="ARBA" id="ARBA00004138"/>
    </source>
</evidence>
<evidence type="ECO:0000256" key="5">
    <source>
        <dbReference type="ARBA" id="ARBA00022475"/>
    </source>
</evidence>
<feature type="binding site" evidence="15">
    <location>
        <position position="568"/>
    </location>
    <ligand>
        <name>Ca(2+)</name>
        <dbReference type="ChEBI" id="CHEBI:29108"/>
        <label>2</label>
    </ligand>
</feature>
<dbReference type="Proteomes" id="UP000008672">
    <property type="component" value="Unassembled WGS sequence"/>
</dbReference>
<accession>H3AZW3</accession>
<comment type="similarity">
    <text evidence="3">Belongs to the polycystin family.</text>
</comment>
<dbReference type="EMBL" id="AFYH01018715">
    <property type="status" value="NOT_ANNOTATED_CDS"/>
    <property type="molecule type" value="Genomic_DNA"/>
</dbReference>
<evidence type="ECO:0000313" key="21">
    <source>
        <dbReference type="Proteomes" id="UP000008672"/>
    </source>
</evidence>
<dbReference type="InterPro" id="IPR013122">
    <property type="entry name" value="PKD1_2_channel"/>
</dbReference>
<dbReference type="InParanoid" id="H3AZW3"/>
<keyword evidence="12" id="KW-0325">Glycoprotein</keyword>
<dbReference type="GO" id="GO:0005886">
    <property type="term" value="C:plasma membrane"/>
    <property type="evidence" value="ECO:0007669"/>
    <property type="project" value="UniProtKB-SubCell"/>
</dbReference>
<comment type="subcellular location">
    <subcellularLocation>
        <location evidence="2">Cell membrane</location>
        <topology evidence="2">Multi-pass membrane protein</topology>
    </subcellularLocation>
    <subcellularLocation>
        <location evidence="1">Cell projection</location>
        <location evidence="1">Cilium</location>
    </subcellularLocation>
</comment>
<feature type="binding site" evidence="15">
    <location>
        <position position="574"/>
    </location>
    <ligand>
        <name>Ca(2+)</name>
        <dbReference type="ChEBI" id="CHEBI:29108"/>
        <label>2</label>
    </ligand>
</feature>
<dbReference type="FunFam" id="1.10.287.70:FF:000055">
    <property type="entry name" value="Polycystic kidney disease 2-like 1"/>
    <property type="match status" value="1"/>
</dbReference>
<name>H3AZW3_LATCH</name>
<dbReference type="AlphaFoldDB" id="H3AZW3"/>
<keyword evidence="5" id="KW-1003">Cell membrane</keyword>
<evidence type="ECO:0000256" key="16">
    <source>
        <dbReference type="PIRSR" id="PIRSR603915-2"/>
    </source>
</evidence>
<dbReference type="Gene3D" id="1.10.287.70">
    <property type="match status" value="1"/>
</dbReference>
<dbReference type="OMA" id="MVDFWKF"/>
<dbReference type="EMBL" id="AFYH01018711">
    <property type="status" value="NOT_ANNOTATED_CDS"/>
    <property type="molecule type" value="Genomic_DNA"/>
</dbReference>
<dbReference type="HOGENOM" id="CLU_012097_1_2_1"/>